<comment type="caution">
    <text evidence="1">The sequence shown here is derived from an EMBL/GenBank/DDBJ whole genome shotgun (WGS) entry which is preliminary data.</text>
</comment>
<evidence type="ECO:0000313" key="2">
    <source>
        <dbReference type="Proteomes" id="UP000477311"/>
    </source>
</evidence>
<gene>
    <name evidence="1" type="ORF">G4L39_10845</name>
</gene>
<reference evidence="1 2" key="1">
    <citation type="submission" date="2020-02" db="EMBL/GenBank/DDBJ databases">
        <title>Draft genome sequence of Limisphaera ngatamarikiensis NGM72.4T, a thermophilic Verrucomicrobia grouped in subdivision 3.</title>
        <authorList>
            <person name="Carere C.R."/>
            <person name="Steen J."/>
            <person name="Hugenholtz P."/>
            <person name="Stott M.B."/>
        </authorList>
    </citation>
    <scope>NUCLEOTIDE SEQUENCE [LARGE SCALE GENOMIC DNA]</scope>
    <source>
        <strain evidence="1 2">NGM72.4</strain>
    </source>
</reference>
<dbReference type="EMBL" id="JAAKYA010000073">
    <property type="protein sequence ID" value="NGO39886.1"/>
    <property type="molecule type" value="Genomic_DNA"/>
</dbReference>
<evidence type="ECO:0000313" key="1">
    <source>
        <dbReference type="EMBL" id="NGO39886.1"/>
    </source>
</evidence>
<dbReference type="AlphaFoldDB" id="A0A6M1RJJ2"/>
<dbReference type="RefSeq" id="WP_165108169.1">
    <property type="nucleotide sequence ID" value="NZ_JAAKYA010000073.1"/>
</dbReference>
<dbReference type="Proteomes" id="UP000477311">
    <property type="component" value="Unassembled WGS sequence"/>
</dbReference>
<name>A0A6M1RJJ2_9BACT</name>
<sequence>MRVMGVIVTITNNYISHVTWALGPNEPTSDGALLGPWTADVGLYPAAPEYENLVASRSQQGTLGDAGNTTNGLVLTQAKVFVQPLHANASDSGELQAPVRVRVELDPALVEALKDFTGAHVGEKIVITINGESAEVVTVMTPVAVAAMEFNISSVEGVRRLEAALRKR</sequence>
<accession>A0A6M1RJJ2</accession>
<protein>
    <submittedName>
        <fullName evidence="1">Uncharacterized protein</fullName>
    </submittedName>
</protein>
<keyword evidence="2" id="KW-1185">Reference proteome</keyword>
<organism evidence="1 2">
    <name type="scientific">Limisphaera ngatamarikiensis</name>
    <dbReference type="NCBI Taxonomy" id="1324935"/>
    <lineage>
        <taxon>Bacteria</taxon>
        <taxon>Pseudomonadati</taxon>
        <taxon>Verrucomicrobiota</taxon>
        <taxon>Verrucomicrobiia</taxon>
        <taxon>Limisphaerales</taxon>
        <taxon>Limisphaeraceae</taxon>
        <taxon>Limisphaera</taxon>
    </lineage>
</organism>
<proteinExistence type="predicted"/>